<dbReference type="Pfam" id="PF02541">
    <property type="entry name" value="Ppx-GppA"/>
    <property type="match status" value="1"/>
</dbReference>
<evidence type="ECO:0000259" key="2">
    <source>
        <dbReference type="Pfam" id="PF02541"/>
    </source>
</evidence>
<evidence type="ECO:0000313" key="4">
    <source>
        <dbReference type="Proteomes" id="UP000310754"/>
    </source>
</evidence>
<dbReference type="InterPro" id="IPR003695">
    <property type="entry name" value="Ppx_GppA_N"/>
</dbReference>
<keyword evidence="4" id="KW-1185">Reference proteome</keyword>
<dbReference type="CDD" id="cd24054">
    <property type="entry name" value="ASKHA_NBD_AaPPX-GppA_MtPPX2-like"/>
    <property type="match status" value="1"/>
</dbReference>
<dbReference type="PANTHER" id="PTHR30005:SF0">
    <property type="entry name" value="RETROGRADE REGULATION PROTEIN 2"/>
    <property type="match status" value="1"/>
</dbReference>
<accession>A0A4S3ZZ26</accession>
<comment type="caution">
    <text evidence="3">The sequence shown here is derived from an EMBL/GenBank/DDBJ whole genome shotgun (WGS) entry which is preliminary data.</text>
</comment>
<dbReference type="Gene3D" id="3.30.420.150">
    <property type="entry name" value="Exopolyphosphatase. Domain 2"/>
    <property type="match status" value="1"/>
</dbReference>
<protein>
    <submittedName>
        <fullName evidence="3">Ppx/GppA family phosphatase</fullName>
    </submittedName>
</protein>
<dbReference type="AlphaFoldDB" id="A0A4S3ZZ26"/>
<reference evidence="3 4" key="1">
    <citation type="submission" date="2019-04" db="EMBL/GenBank/DDBJ databases">
        <title>Rhizobium terrae sp. nov., isolated from a paddy soil.</title>
        <authorList>
            <person name="Lin S.-Y."/>
            <person name="Hameed A."/>
            <person name="Huang H.-I."/>
            <person name="Young C.-C."/>
        </authorList>
    </citation>
    <scope>NUCLEOTIDE SEQUENCE [LARGE SCALE GENOMIC DNA]</scope>
    <source>
        <strain evidence="3 4">CC-HIH110</strain>
    </source>
</reference>
<dbReference type="InterPro" id="IPR043129">
    <property type="entry name" value="ATPase_NBD"/>
</dbReference>
<proteinExistence type="predicted"/>
<dbReference type="EMBL" id="SSOA01000003">
    <property type="protein sequence ID" value="THF50896.1"/>
    <property type="molecule type" value="Genomic_DNA"/>
</dbReference>
<feature type="compositionally biased region" description="Basic residues" evidence="1">
    <location>
        <begin position="25"/>
        <end position="37"/>
    </location>
</feature>
<dbReference type="PANTHER" id="PTHR30005">
    <property type="entry name" value="EXOPOLYPHOSPHATASE"/>
    <property type="match status" value="1"/>
</dbReference>
<dbReference type="GO" id="GO:0016462">
    <property type="term" value="F:pyrophosphatase activity"/>
    <property type="evidence" value="ECO:0007669"/>
    <property type="project" value="TreeGrafter"/>
</dbReference>
<dbReference type="InterPro" id="IPR050273">
    <property type="entry name" value="GppA/Ppx_hydrolase"/>
</dbReference>
<evidence type="ECO:0000256" key="1">
    <source>
        <dbReference type="SAM" id="MobiDB-lite"/>
    </source>
</evidence>
<feature type="compositionally biased region" description="Polar residues" evidence="1">
    <location>
        <begin position="79"/>
        <end position="97"/>
    </location>
</feature>
<gene>
    <name evidence="3" type="ORF">E6C51_08635</name>
</gene>
<feature type="compositionally biased region" description="Basic residues" evidence="1">
    <location>
        <begin position="134"/>
        <end position="144"/>
    </location>
</feature>
<feature type="domain" description="Ppx/GppA phosphatase N-terminal" evidence="2">
    <location>
        <begin position="242"/>
        <end position="539"/>
    </location>
</feature>
<organism evidence="3 4">
    <name type="scientific">Allorhizobium terrae</name>
    <dbReference type="NCBI Taxonomy" id="1848972"/>
    <lineage>
        <taxon>Bacteria</taxon>
        <taxon>Pseudomonadati</taxon>
        <taxon>Pseudomonadota</taxon>
        <taxon>Alphaproteobacteria</taxon>
        <taxon>Hyphomicrobiales</taxon>
        <taxon>Rhizobiaceae</taxon>
        <taxon>Rhizobium/Agrobacterium group</taxon>
        <taxon>Allorhizobium</taxon>
    </lineage>
</organism>
<evidence type="ECO:0000313" key="3">
    <source>
        <dbReference type="EMBL" id="THF50896.1"/>
    </source>
</evidence>
<feature type="compositionally biased region" description="Basic residues" evidence="1">
    <location>
        <begin position="68"/>
        <end position="78"/>
    </location>
</feature>
<feature type="region of interest" description="Disordered" evidence="1">
    <location>
        <begin position="1"/>
        <end position="214"/>
    </location>
</feature>
<dbReference type="SUPFAM" id="SSF53067">
    <property type="entry name" value="Actin-like ATPase domain"/>
    <property type="match status" value="2"/>
</dbReference>
<dbReference type="Gene3D" id="3.30.420.40">
    <property type="match status" value="1"/>
</dbReference>
<sequence length="565" mass="60804">MVDPGSGDKPPNDGASKADRAGGKPSRRGRGRRKGHKAGSPAAPVTGDRTVQAVSERRSIESDQQTPAKKRKRRRKNRGQQSAASNLQAGAQQNPASSDGAHGRELPVVNAHKTALANGSGLVGVPGGTEGRSKASKRRRKGRVAKAGQVRPLQPGKTVQAKHPSPSYVPPATHAHKVGGKAGGGDAVQARGRHGHEKVRAEQRGHSHNHHSVSDEHPAEFYAALDLGTNNCRLLIAQPTRPGQFRVVDAFSRIVRLGEGLAASGRLSEDAMDRAVEALKVCASKLNSVDLRRKRLIATEACRAAANGEEFLARVKRETGLDLEIINRETEARLAVSGCSSLVGRETRSVVLFDIGGGSSEIAVIRIQDHRSSRLANHITHWTSLPVGVVTLSERHGGRDVTPEVFEGMIAEVTGMLAQFDCPPIATFGQASSDEDFHLIGTSGTVTTLAGVHLDLPRYDRRRVDGLWLSDDEVSAMQAKLLSWDYQSRAANACIGPDRADLVLAGCAILEAIRRRWPSTRMRVADRGLREGLLTDMMADDGVWRRNRSRRLHGGHGGKAFPEKV</sequence>
<feature type="compositionally biased region" description="Gly residues" evidence="1">
    <location>
        <begin position="121"/>
        <end position="130"/>
    </location>
</feature>
<dbReference type="Proteomes" id="UP000310754">
    <property type="component" value="Unassembled WGS sequence"/>
</dbReference>
<name>A0A4S3ZZ26_9HYPH</name>